<keyword evidence="3" id="KW-0436">Ligase</keyword>
<feature type="domain" description="AMP-binding enzyme C-terminal" evidence="2">
    <location>
        <begin position="411"/>
        <end position="481"/>
    </location>
</feature>
<feature type="domain" description="AMP-dependent synthetase/ligase" evidence="1">
    <location>
        <begin position="17"/>
        <end position="361"/>
    </location>
</feature>
<dbReference type="InterPro" id="IPR045851">
    <property type="entry name" value="AMP-bd_C_sf"/>
</dbReference>
<name>A0A1J5QDP6_9ZZZZ</name>
<dbReference type="PANTHER" id="PTHR43767">
    <property type="entry name" value="LONG-CHAIN-FATTY-ACID--COA LIGASE"/>
    <property type="match status" value="1"/>
</dbReference>
<reference evidence="3" key="1">
    <citation type="submission" date="2016-10" db="EMBL/GenBank/DDBJ databases">
        <title>Sequence of Gallionella enrichment culture.</title>
        <authorList>
            <person name="Poehlein A."/>
            <person name="Muehling M."/>
            <person name="Daniel R."/>
        </authorList>
    </citation>
    <scope>NUCLEOTIDE SEQUENCE</scope>
</reference>
<dbReference type="PROSITE" id="PS00455">
    <property type="entry name" value="AMP_BINDING"/>
    <property type="match status" value="1"/>
</dbReference>
<evidence type="ECO:0000259" key="1">
    <source>
        <dbReference type="Pfam" id="PF00501"/>
    </source>
</evidence>
<dbReference type="InterPro" id="IPR050237">
    <property type="entry name" value="ATP-dep_AMP-bd_enzyme"/>
</dbReference>
<dbReference type="InterPro" id="IPR025110">
    <property type="entry name" value="AMP-bd_C"/>
</dbReference>
<dbReference type="PANTHER" id="PTHR43767:SF1">
    <property type="entry name" value="NONRIBOSOMAL PEPTIDE SYNTHASE PES1 (EUROFUNG)-RELATED"/>
    <property type="match status" value="1"/>
</dbReference>
<dbReference type="EC" id="6.2.1.3" evidence="3"/>
<dbReference type="Gene3D" id="3.40.50.12780">
    <property type="entry name" value="N-terminal domain of ligase-like"/>
    <property type="match status" value="1"/>
</dbReference>
<evidence type="ECO:0000259" key="2">
    <source>
        <dbReference type="Pfam" id="PF13193"/>
    </source>
</evidence>
<dbReference type="Pfam" id="PF13193">
    <property type="entry name" value="AMP-binding_C"/>
    <property type="match status" value="1"/>
</dbReference>
<dbReference type="InterPro" id="IPR020845">
    <property type="entry name" value="AMP-binding_CS"/>
</dbReference>
<sequence length="518" mass="56815">MSRIPAFANLGALTSTDRDPDKVAIIDLGTGQERRFSYRDFEGQADAVARSLAERGLVRGDRVAILAANRFEYLTTVHGIMRAGFVAVPVNFKFPPATIDYIIHDSGAKLVFCDALRFDSAPKDLPRIRFDGEDSEFAGFLKPGPFAAVTAASGEAAMFLYTSGSTGRPKGVVLSHQSHIWVVEQRMAAQNMSRHRFLVAAPLYHMNALAMSQLAHAAHATVILLPQFTAQLYLKAIEDYRCTWLTAVPPMIAMMLNDKERLAATDLSSVEFLRMGSAPVSHSLMEAIHRALPGAAVTNAYGTTEAGPVVFGPHPEGLPQPEMSVGYPHPKVQVRLVGENGTPSDTGVLEMKCPAIMNGYHNRPDVAPPITRDGFYITGDVFRRDEHGFHFFVGRTDDMFVSGGENIFPGEVEKMLETHPDVIQACVVPVDDDIKGTKPVAFVVKREGSALNEGSLKSFALENAPAYQHPRSIWFVDSLPLAWTNKLDRNMLRKLAAEKLQHGMASTAVDDQNNKTRR</sequence>
<comment type="caution">
    <text evidence="3">The sequence shown here is derived from an EMBL/GenBank/DDBJ whole genome shotgun (WGS) entry which is preliminary data.</text>
</comment>
<dbReference type="EMBL" id="MLJW01002635">
    <property type="protein sequence ID" value="OIQ74069.1"/>
    <property type="molecule type" value="Genomic_DNA"/>
</dbReference>
<proteinExistence type="predicted"/>
<gene>
    <name evidence="3" type="primary">lcfB_14</name>
    <name evidence="3" type="ORF">GALL_442910</name>
</gene>
<dbReference type="Gene3D" id="3.30.300.30">
    <property type="match status" value="1"/>
</dbReference>
<evidence type="ECO:0000313" key="3">
    <source>
        <dbReference type="EMBL" id="OIQ74069.1"/>
    </source>
</evidence>
<dbReference type="SUPFAM" id="SSF56801">
    <property type="entry name" value="Acetyl-CoA synthetase-like"/>
    <property type="match status" value="1"/>
</dbReference>
<accession>A0A1J5QDP6</accession>
<organism evidence="3">
    <name type="scientific">mine drainage metagenome</name>
    <dbReference type="NCBI Taxonomy" id="410659"/>
    <lineage>
        <taxon>unclassified sequences</taxon>
        <taxon>metagenomes</taxon>
        <taxon>ecological metagenomes</taxon>
    </lineage>
</organism>
<dbReference type="AlphaFoldDB" id="A0A1J5QDP6"/>
<dbReference type="InterPro" id="IPR042099">
    <property type="entry name" value="ANL_N_sf"/>
</dbReference>
<dbReference type="Pfam" id="PF00501">
    <property type="entry name" value="AMP-binding"/>
    <property type="match status" value="1"/>
</dbReference>
<protein>
    <submittedName>
        <fullName evidence="3">Long-chain-fatty-acid--CoA ligase</fullName>
        <ecNumber evidence="3">6.2.1.3</ecNumber>
    </submittedName>
</protein>
<dbReference type="InterPro" id="IPR000873">
    <property type="entry name" value="AMP-dep_synth/lig_dom"/>
</dbReference>
<dbReference type="GO" id="GO:0004467">
    <property type="term" value="F:long-chain fatty acid-CoA ligase activity"/>
    <property type="evidence" value="ECO:0007669"/>
    <property type="project" value="UniProtKB-EC"/>
</dbReference>